<dbReference type="GO" id="GO:0030430">
    <property type="term" value="C:host cell cytoplasm"/>
    <property type="evidence" value="ECO:0007669"/>
    <property type="project" value="UniProtKB-SubCell"/>
</dbReference>
<dbReference type="PANTHER" id="PTHR47114:SF2">
    <property type="entry name" value="OLIGODENDROCYTE-MYELIN GLYCOPROTEIN"/>
    <property type="match status" value="1"/>
</dbReference>
<protein>
    <submittedName>
        <fullName evidence="14">C-terminal novel E3 ligase, LRR-interacting</fullName>
    </submittedName>
</protein>
<evidence type="ECO:0000256" key="10">
    <source>
        <dbReference type="ARBA" id="ARBA00023200"/>
    </source>
</evidence>
<gene>
    <name evidence="14" type="ORF">SAMN05216337_1015102</name>
</gene>
<dbReference type="EMBL" id="FMZW01000015">
    <property type="protein sequence ID" value="SDD79802.1"/>
    <property type="molecule type" value="Genomic_DNA"/>
</dbReference>
<keyword evidence="9 11" id="KW-0832">Ubl conjugation</keyword>
<keyword evidence="7" id="KW-0677">Repeat</keyword>
<dbReference type="Pfam" id="PF14496">
    <property type="entry name" value="NEL"/>
    <property type="match status" value="1"/>
</dbReference>
<evidence type="ECO:0000256" key="2">
    <source>
        <dbReference type="ARBA" id="ARBA00004613"/>
    </source>
</evidence>
<dbReference type="InterPro" id="IPR003591">
    <property type="entry name" value="Leu-rich_rpt_typical-subtyp"/>
</dbReference>
<dbReference type="InterPro" id="IPR029487">
    <property type="entry name" value="NEL_dom"/>
</dbReference>
<dbReference type="Gene3D" id="1.20.58.90">
    <property type="match status" value="1"/>
</dbReference>
<proteinExistence type="inferred from homology"/>
<dbReference type="InterPro" id="IPR001611">
    <property type="entry name" value="Leu-rich_rpt"/>
</dbReference>
<keyword evidence="10 11" id="KW-1035">Host cytoplasm</keyword>
<accession>A0A1G6XP54</accession>
<feature type="region of interest" description="Disordered" evidence="12">
    <location>
        <begin position="1"/>
        <end position="31"/>
    </location>
</feature>
<dbReference type="InterPro" id="IPR032675">
    <property type="entry name" value="LRR_dom_sf"/>
</dbReference>
<dbReference type="PROSITE" id="PS52053">
    <property type="entry name" value="NEL"/>
    <property type="match status" value="1"/>
</dbReference>
<dbReference type="PROSITE" id="PS00018">
    <property type="entry name" value="EF_HAND_1"/>
    <property type="match status" value="1"/>
</dbReference>
<comment type="similarity">
    <text evidence="3 11">Belongs to the LRR-containing bacterial E3 ligase family.</text>
</comment>
<keyword evidence="4 11" id="KW-0964">Secreted</keyword>
<dbReference type="Gene3D" id="1.20.1270.130">
    <property type="entry name" value="Shigella T3SS effector IpaH domain"/>
    <property type="match status" value="1"/>
</dbReference>
<evidence type="ECO:0000256" key="7">
    <source>
        <dbReference type="ARBA" id="ARBA00022737"/>
    </source>
</evidence>
<evidence type="ECO:0000256" key="5">
    <source>
        <dbReference type="ARBA" id="ARBA00022614"/>
    </source>
</evidence>
<evidence type="ECO:0000256" key="4">
    <source>
        <dbReference type="ARBA" id="ARBA00022525"/>
    </source>
</evidence>
<dbReference type="SMART" id="SM00369">
    <property type="entry name" value="LRR_TYP"/>
    <property type="match status" value="4"/>
</dbReference>
<evidence type="ECO:0000256" key="6">
    <source>
        <dbReference type="ARBA" id="ARBA00022679"/>
    </source>
</evidence>
<dbReference type="PROSITE" id="PS51450">
    <property type="entry name" value="LRR"/>
    <property type="match status" value="3"/>
</dbReference>
<feature type="compositionally biased region" description="Polar residues" evidence="12">
    <location>
        <begin position="17"/>
        <end position="31"/>
    </location>
</feature>
<dbReference type="PANTHER" id="PTHR47114">
    <property type="match status" value="1"/>
</dbReference>
<dbReference type="SUPFAM" id="SSF52058">
    <property type="entry name" value="L domain-like"/>
    <property type="match status" value="1"/>
</dbReference>
<keyword evidence="6 11" id="KW-0808">Transferase</keyword>
<dbReference type="GO" id="GO:0016567">
    <property type="term" value="P:protein ubiquitination"/>
    <property type="evidence" value="ECO:0007669"/>
    <property type="project" value="InterPro"/>
</dbReference>
<feature type="active site" description="Glycyl thioester intermediate" evidence="11">
    <location>
        <position position="395"/>
    </location>
</feature>
<evidence type="ECO:0000313" key="14">
    <source>
        <dbReference type="EMBL" id="SDD79802.1"/>
    </source>
</evidence>
<dbReference type="GO" id="GO:0016874">
    <property type="term" value="F:ligase activity"/>
    <property type="evidence" value="ECO:0007669"/>
    <property type="project" value="UniProtKB-KW"/>
</dbReference>
<dbReference type="InterPro" id="IPR018247">
    <property type="entry name" value="EF_Hand_1_Ca_BS"/>
</dbReference>
<evidence type="ECO:0000256" key="11">
    <source>
        <dbReference type="PROSITE-ProRule" id="PRU01398"/>
    </source>
</evidence>
<dbReference type="Gene3D" id="3.80.10.10">
    <property type="entry name" value="Ribonuclease Inhibitor"/>
    <property type="match status" value="1"/>
</dbReference>
<evidence type="ECO:0000256" key="8">
    <source>
        <dbReference type="ARBA" id="ARBA00022786"/>
    </source>
</evidence>
<dbReference type="AlphaFoldDB" id="A0A1G6XP54"/>
<keyword evidence="14" id="KW-0436">Ligase</keyword>
<dbReference type="InterPro" id="IPR051071">
    <property type="entry name" value="LRR-bact_E3_ubiq_ligases"/>
</dbReference>
<evidence type="ECO:0000256" key="1">
    <source>
        <dbReference type="ARBA" id="ARBA00004192"/>
    </source>
</evidence>
<evidence type="ECO:0000256" key="12">
    <source>
        <dbReference type="SAM" id="MobiDB-lite"/>
    </source>
</evidence>
<dbReference type="GO" id="GO:0004842">
    <property type="term" value="F:ubiquitin-protein transferase activity"/>
    <property type="evidence" value="ECO:0007669"/>
    <property type="project" value="UniProtKB-UniRule"/>
</dbReference>
<evidence type="ECO:0000313" key="15">
    <source>
        <dbReference type="Proteomes" id="UP000199245"/>
    </source>
</evidence>
<keyword evidence="8 11" id="KW-0833">Ubl conjugation pathway</keyword>
<dbReference type="GO" id="GO:0005576">
    <property type="term" value="C:extracellular region"/>
    <property type="evidence" value="ECO:0007669"/>
    <property type="project" value="UniProtKB-SubCell"/>
</dbReference>
<name>A0A1G6XP54_9BRAD</name>
<organism evidence="14 15">
    <name type="scientific">Bradyrhizobium brasilense</name>
    <dbReference type="NCBI Taxonomy" id="1419277"/>
    <lineage>
        <taxon>Bacteria</taxon>
        <taxon>Pseudomonadati</taxon>
        <taxon>Pseudomonadota</taxon>
        <taxon>Alphaproteobacteria</taxon>
        <taxon>Hyphomicrobiales</taxon>
        <taxon>Nitrobacteraceae</taxon>
        <taxon>Bradyrhizobium</taxon>
    </lineage>
</organism>
<evidence type="ECO:0000256" key="3">
    <source>
        <dbReference type="ARBA" id="ARBA00009868"/>
    </source>
</evidence>
<comment type="PTM">
    <text evidence="11">Ubiquitinated in the presence of host E1 ubiquitin-activating enzyme, E2 ubiquitin-conjugating enzyme and ubiquitin.</text>
</comment>
<dbReference type="Proteomes" id="UP000199245">
    <property type="component" value="Unassembled WGS sequence"/>
</dbReference>
<dbReference type="Gene3D" id="1.20.58.360">
    <property type="entry name" value="Shigella T3SS effector IpaH defines"/>
    <property type="match status" value="1"/>
</dbReference>
<sequence>MDPFERRQIQPGGGFFRSTSSRQEAEQSGPQAQWDAFLTGYAADSGGSAHAEDVDHEVLENWATESEVGPLENREGAVRRLNARGEATRLNLGGLRLTRLPPLPNAIVVLDVGFNRLTSLPDSLPPSLQRLDLRGNELTSLPALPTELRGLDASSNRLRNLPEEVLPAALQFLDLNHNQLVDLPEVLPASLRLLYARNNQLTNLPEVLPARLRYLDVGENELTRLPEALPASLELLDASQNQLTSLPEDLLTRLGASSRIYATQNPLPEQVLTNLDTVLSAEGYVGPTVYLPRNDDSEWSGTDDEEADALIEAVADWLRGNPQDGDQEVLAVWQSVAEEPGAREYALFLGKLFDSVNAENEEFRQSVANDLRGAAKNPQLVTRYFQLALDANQSCEDRRTLTWNGMQTARLIADVENGAYNDKARLPDLVDLGRVMFRLDALERIAREKVQSLGSGNNVEGIDAIEVFLAYQNKLRERLGLQHVAPDMRFFEVSGVTDADVDFAETSVRNWEAAEFADYLAVDWQPWDDVVRRIAPEDHAMAQDQLIAAMGNEFDSRLEQQLADRGLTEAEAGLVEDAKRELGAAVRKQIAREIKGALRDKVLNDRGLTL</sequence>
<feature type="domain" description="NEL" evidence="13">
    <location>
        <begin position="309"/>
        <end position="610"/>
    </location>
</feature>
<comment type="subcellular location">
    <subcellularLocation>
        <location evidence="1">Host cytoplasm</location>
    </subcellularLocation>
    <subcellularLocation>
        <location evidence="2">Secreted</location>
    </subcellularLocation>
</comment>
<dbReference type="SMART" id="SM00364">
    <property type="entry name" value="LRR_BAC"/>
    <property type="match status" value="8"/>
</dbReference>
<keyword evidence="5" id="KW-0433">Leucine-rich repeat</keyword>
<evidence type="ECO:0000259" key="13">
    <source>
        <dbReference type="PROSITE" id="PS52053"/>
    </source>
</evidence>
<reference evidence="14 15" key="1">
    <citation type="submission" date="2016-10" db="EMBL/GenBank/DDBJ databases">
        <authorList>
            <person name="de Groot N.N."/>
        </authorList>
    </citation>
    <scope>NUCLEOTIDE SEQUENCE [LARGE SCALE GENOMIC DNA]</scope>
    <source>
        <strain evidence="14 15">R5</strain>
    </source>
</reference>
<evidence type="ECO:0000256" key="9">
    <source>
        <dbReference type="ARBA" id="ARBA00022843"/>
    </source>
</evidence>